<sequence length="97" mass="11093">MTRRRSSTAMILVSKVITGLFWFLWFSVLFQAIRIFPQLDGWIVLAGWVILGLHVLETGIYSIRAPQRGGFRLNDAVQVLLFGVFHLIPVSFSDKKE</sequence>
<reference evidence="2" key="1">
    <citation type="journal article" date="2019" name="PLoS Negl. Trop. Dis.">
        <title>Revisiting the worldwide diversity of Leptospira species in the environment.</title>
        <authorList>
            <person name="Vincent A.T."/>
            <person name="Schiettekatte O."/>
            <person name="Bourhy P."/>
            <person name="Veyrier F.J."/>
            <person name="Picardeau M."/>
        </authorList>
    </citation>
    <scope>NUCLEOTIDE SEQUENCE [LARGE SCALE GENOMIC DNA]</scope>
    <source>
        <strain evidence="2">SSW15</strain>
    </source>
</reference>
<evidence type="ECO:0000256" key="1">
    <source>
        <dbReference type="SAM" id="Phobius"/>
    </source>
</evidence>
<dbReference type="Proteomes" id="UP000298458">
    <property type="component" value="Unassembled WGS sequence"/>
</dbReference>
<protein>
    <recommendedName>
        <fullName evidence="4">DUF1145 domain-containing protein</fullName>
    </recommendedName>
</protein>
<feature type="transmembrane region" description="Helical" evidence="1">
    <location>
        <begin position="12"/>
        <end position="36"/>
    </location>
</feature>
<keyword evidence="1" id="KW-0812">Transmembrane</keyword>
<organism evidence="2 3">
    <name type="scientific">Leptospira fletcheri</name>
    <dbReference type="NCBI Taxonomy" id="2484981"/>
    <lineage>
        <taxon>Bacteria</taxon>
        <taxon>Pseudomonadati</taxon>
        <taxon>Spirochaetota</taxon>
        <taxon>Spirochaetia</taxon>
        <taxon>Leptospirales</taxon>
        <taxon>Leptospiraceae</taxon>
        <taxon>Leptospira</taxon>
    </lineage>
</organism>
<keyword evidence="1" id="KW-1133">Transmembrane helix</keyword>
<feature type="transmembrane region" description="Helical" evidence="1">
    <location>
        <begin position="42"/>
        <end position="61"/>
    </location>
</feature>
<dbReference type="AlphaFoldDB" id="A0A4R9GKV1"/>
<evidence type="ECO:0008006" key="4">
    <source>
        <dbReference type="Google" id="ProtNLM"/>
    </source>
</evidence>
<dbReference type="OrthoDB" id="331252at2"/>
<feature type="transmembrane region" description="Helical" evidence="1">
    <location>
        <begin position="73"/>
        <end position="92"/>
    </location>
</feature>
<evidence type="ECO:0000313" key="3">
    <source>
        <dbReference type="Proteomes" id="UP000298458"/>
    </source>
</evidence>
<evidence type="ECO:0000313" key="2">
    <source>
        <dbReference type="EMBL" id="TGK13161.1"/>
    </source>
</evidence>
<name>A0A4R9GKV1_9LEPT</name>
<gene>
    <name evidence="2" type="ORF">EHO60_02885</name>
</gene>
<accession>A0A4R9GKV1</accession>
<keyword evidence="3" id="KW-1185">Reference proteome</keyword>
<comment type="caution">
    <text evidence="2">The sequence shown here is derived from an EMBL/GenBank/DDBJ whole genome shotgun (WGS) entry which is preliminary data.</text>
</comment>
<proteinExistence type="predicted"/>
<keyword evidence="1" id="KW-0472">Membrane</keyword>
<dbReference type="EMBL" id="RQET01000002">
    <property type="protein sequence ID" value="TGK13161.1"/>
    <property type="molecule type" value="Genomic_DNA"/>
</dbReference>